<accession>A0A5R9EXR3</accession>
<comment type="caution">
    <text evidence="1">The sequence shown here is derived from an EMBL/GenBank/DDBJ whole genome shotgun (WGS) entry which is preliminary data.</text>
</comment>
<dbReference type="SUPFAM" id="SSF54427">
    <property type="entry name" value="NTF2-like"/>
    <property type="match status" value="1"/>
</dbReference>
<evidence type="ECO:0000313" key="1">
    <source>
        <dbReference type="EMBL" id="TLS36072.1"/>
    </source>
</evidence>
<dbReference type="InterPro" id="IPR032710">
    <property type="entry name" value="NTF2-like_dom_sf"/>
</dbReference>
<dbReference type="OrthoDB" id="2454203at2"/>
<proteinExistence type="predicted"/>
<dbReference type="RefSeq" id="WP_138127952.1">
    <property type="nucleotide sequence ID" value="NZ_SWLG01000013.1"/>
</dbReference>
<evidence type="ECO:0000313" key="2">
    <source>
        <dbReference type="Proteomes" id="UP000308230"/>
    </source>
</evidence>
<keyword evidence="2" id="KW-1185">Reference proteome</keyword>
<dbReference type="Proteomes" id="UP000308230">
    <property type="component" value="Unassembled WGS sequence"/>
</dbReference>
<dbReference type="AlphaFoldDB" id="A0A5R9EXR3"/>
<dbReference type="Gene3D" id="3.10.450.50">
    <property type="match status" value="1"/>
</dbReference>
<name>A0A5R9EXR3_9BACL</name>
<protein>
    <submittedName>
        <fullName evidence="1">DUF4440 domain-containing protein</fullName>
    </submittedName>
</protein>
<reference evidence="1 2" key="1">
    <citation type="submission" date="2019-04" db="EMBL/GenBank/DDBJ databases">
        <title>Bacillus caeni sp. nov., a bacterium isolated from mangrove sediment.</title>
        <authorList>
            <person name="Huang H."/>
            <person name="Mo K."/>
            <person name="Hu Y."/>
        </authorList>
    </citation>
    <scope>NUCLEOTIDE SEQUENCE [LARGE SCALE GENOMIC DNA]</scope>
    <source>
        <strain evidence="1 2">HB172195</strain>
    </source>
</reference>
<dbReference type="EMBL" id="SWLG01000013">
    <property type="protein sequence ID" value="TLS36072.1"/>
    <property type="molecule type" value="Genomic_DNA"/>
</dbReference>
<gene>
    <name evidence="1" type="ORF">FCL54_16920</name>
</gene>
<organism evidence="1 2">
    <name type="scientific">Exobacillus caeni</name>
    <dbReference type="NCBI Taxonomy" id="2574798"/>
    <lineage>
        <taxon>Bacteria</taxon>
        <taxon>Bacillati</taxon>
        <taxon>Bacillota</taxon>
        <taxon>Bacilli</taxon>
        <taxon>Bacillales</taxon>
        <taxon>Guptibacillaceae</taxon>
        <taxon>Exobacillus</taxon>
    </lineage>
</organism>
<sequence>MNEQELKDFKQFLKVYRKDWNSCDASAVMSHCSKDLKVRWAGPDTAVSDWGYAEAESGWKQAYEMYEGKNPGWHFEDVLTEINSEGEGMAVFWVRFEQEGKVLEQKKLFTETFRKENGSWKKIREYVEVNIPELIPSTL</sequence>